<evidence type="ECO:0000313" key="3">
    <source>
        <dbReference type="EMBL" id="KAJ8598726.1"/>
    </source>
</evidence>
<feature type="compositionally biased region" description="Basic residues" evidence="1">
    <location>
        <begin position="28"/>
        <end position="43"/>
    </location>
</feature>
<proteinExistence type="predicted"/>
<dbReference type="EMBL" id="JAQMWT010000659">
    <property type="protein sequence ID" value="KAJ8598726.1"/>
    <property type="molecule type" value="Genomic_DNA"/>
</dbReference>
<dbReference type="Pfam" id="PF00782">
    <property type="entry name" value="DSPc"/>
    <property type="match status" value="1"/>
</dbReference>
<reference evidence="3" key="1">
    <citation type="submission" date="2023-01" db="EMBL/GenBank/DDBJ databases">
        <title>Metagenome sequencing of chrysophaentin producing Chrysophaeum taylorii.</title>
        <authorList>
            <person name="Davison J."/>
            <person name="Bewley C."/>
        </authorList>
    </citation>
    <scope>NUCLEOTIDE SEQUENCE</scope>
    <source>
        <strain evidence="3">NIES-1699</strain>
    </source>
</reference>
<evidence type="ECO:0000259" key="2">
    <source>
        <dbReference type="Pfam" id="PF00782"/>
    </source>
</evidence>
<evidence type="ECO:0000256" key="1">
    <source>
        <dbReference type="SAM" id="MobiDB-lite"/>
    </source>
</evidence>
<gene>
    <name evidence="3" type="ORF">CTAYLR_010221</name>
</gene>
<evidence type="ECO:0000313" key="4">
    <source>
        <dbReference type="Proteomes" id="UP001230188"/>
    </source>
</evidence>
<feature type="region of interest" description="Disordered" evidence="1">
    <location>
        <begin position="1"/>
        <end position="62"/>
    </location>
</feature>
<dbReference type="Gene3D" id="3.90.190.10">
    <property type="entry name" value="Protein tyrosine phosphatase superfamily"/>
    <property type="match status" value="1"/>
</dbReference>
<feature type="domain" description="Dual specificity phosphatase catalytic" evidence="2">
    <location>
        <begin position="130"/>
        <end position="211"/>
    </location>
</feature>
<dbReference type="SUPFAM" id="SSF52799">
    <property type="entry name" value="(Phosphotyrosine protein) phosphatases II"/>
    <property type="match status" value="1"/>
</dbReference>
<organism evidence="3 4">
    <name type="scientific">Chrysophaeum taylorii</name>
    <dbReference type="NCBI Taxonomy" id="2483200"/>
    <lineage>
        <taxon>Eukaryota</taxon>
        <taxon>Sar</taxon>
        <taxon>Stramenopiles</taxon>
        <taxon>Ochrophyta</taxon>
        <taxon>Pelagophyceae</taxon>
        <taxon>Pelagomonadales</taxon>
        <taxon>Pelagomonadaceae</taxon>
        <taxon>Chrysophaeum</taxon>
    </lineage>
</organism>
<comment type="caution">
    <text evidence="3">The sequence shown here is derived from an EMBL/GenBank/DDBJ whole genome shotgun (WGS) entry which is preliminary data.</text>
</comment>
<name>A0AAD7XHM3_9STRA</name>
<feature type="compositionally biased region" description="Basic and acidic residues" evidence="1">
    <location>
        <begin position="11"/>
        <end position="27"/>
    </location>
</feature>
<keyword evidence="4" id="KW-1185">Reference proteome</keyword>
<dbReference type="AlphaFoldDB" id="A0AAD7XHM3"/>
<dbReference type="InterPro" id="IPR000340">
    <property type="entry name" value="Dual-sp_phosphatase_cat-dom"/>
</dbReference>
<dbReference type="Proteomes" id="UP001230188">
    <property type="component" value="Unassembled WGS sequence"/>
</dbReference>
<dbReference type="InterPro" id="IPR029021">
    <property type="entry name" value="Prot-tyrosine_phosphatase-like"/>
</dbReference>
<dbReference type="CDD" id="cd14498">
    <property type="entry name" value="DSP"/>
    <property type="match status" value="1"/>
</dbReference>
<accession>A0AAD7XHM3</accession>
<sequence length="260" mass="28305">MAAAEACVMPRETELKGPQEPADEKKKSVAKRRGGRANSRRKEKNSGQQTAQEATAGVEEETRSNFDCSGAIAQICEGLWVSAVSGTRMGASLEAALLEKGVTGVLSTLGDATTNSETFEHHTVDVTGDCLRPLHAASDFINESISEGGVVFIHSKAGFARSEWAVLTVLGYMIKYQNHKLLEAIEALSDITKHTISPAGKFRRELVQFEEEALGEASVTEDWVLADETANGTKNHSLSRRKLAENLNDRRLLKKKSPHK</sequence>
<protein>
    <recommendedName>
        <fullName evidence="2">Dual specificity phosphatase catalytic domain-containing protein</fullName>
    </recommendedName>
</protein>